<organism evidence="1 2">
    <name type="scientific">Paenibacillus chartarius</name>
    <dbReference type="NCBI Taxonomy" id="747481"/>
    <lineage>
        <taxon>Bacteria</taxon>
        <taxon>Bacillati</taxon>
        <taxon>Bacillota</taxon>
        <taxon>Bacilli</taxon>
        <taxon>Bacillales</taxon>
        <taxon>Paenibacillaceae</taxon>
        <taxon>Paenibacillus</taxon>
    </lineage>
</organism>
<dbReference type="Proteomes" id="UP001589776">
    <property type="component" value="Unassembled WGS sequence"/>
</dbReference>
<reference evidence="1 2" key="1">
    <citation type="submission" date="2024-09" db="EMBL/GenBank/DDBJ databases">
        <authorList>
            <person name="Sun Q."/>
            <person name="Mori K."/>
        </authorList>
    </citation>
    <scope>NUCLEOTIDE SEQUENCE [LARGE SCALE GENOMIC DNA]</scope>
    <source>
        <strain evidence="1 2">CCM 7759</strain>
    </source>
</reference>
<gene>
    <name evidence="1" type="ORF">ACFFK0_24245</name>
</gene>
<sequence length="84" mass="9194">MRNPTNPWSFQGGKPPGLAVKAKRLMGQPAGISLINGQGVSGVICNVDRGQVEVLQYLYGFQFATFHYALDEIADILPFPNCRL</sequence>
<dbReference type="RefSeq" id="WP_377472958.1">
    <property type="nucleotide sequence ID" value="NZ_JBHLWN010000098.1"/>
</dbReference>
<comment type="caution">
    <text evidence="1">The sequence shown here is derived from an EMBL/GenBank/DDBJ whole genome shotgun (WGS) entry which is preliminary data.</text>
</comment>
<keyword evidence="2" id="KW-1185">Reference proteome</keyword>
<dbReference type="EMBL" id="JBHLWN010000098">
    <property type="protein sequence ID" value="MFC0215509.1"/>
    <property type="molecule type" value="Genomic_DNA"/>
</dbReference>
<accession>A0ABV6DS99</accession>
<evidence type="ECO:0000313" key="1">
    <source>
        <dbReference type="EMBL" id="MFC0215509.1"/>
    </source>
</evidence>
<protein>
    <submittedName>
        <fullName evidence="1">Uncharacterized protein</fullName>
    </submittedName>
</protein>
<proteinExistence type="predicted"/>
<evidence type="ECO:0000313" key="2">
    <source>
        <dbReference type="Proteomes" id="UP001589776"/>
    </source>
</evidence>
<name>A0ABV6DS99_9BACL</name>